<organism evidence="1 2">
    <name type="scientific">Halobacterium hubeiense</name>
    <dbReference type="NCBI Taxonomy" id="1407499"/>
    <lineage>
        <taxon>Archaea</taxon>
        <taxon>Methanobacteriati</taxon>
        <taxon>Methanobacteriota</taxon>
        <taxon>Stenosarchaea group</taxon>
        <taxon>Halobacteria</taxon>
        <taxon>Halobacteriales</taxon>
        <taxon>Halobacteriaceae</taxon>
        <taxon>Halobacterium</taxon>
    </lineage>
</organism>
<reference evidence="2" key="1">
    <citation type="journal article" date="2016" name="Environ. Microbiol.">
        <title>The complete genome of a viable archaeum isolated from 123-million-year-old rock salt.</title>
        <authorList>
            <person name="Jaakkola S.T."/>
            <person name="Pfeiffer F."/>
            <person name="Ravantti J.J."/>
            <person name="Guo Q."/>
            <person name="Liu Y."/>
            <person name="Chen X."/>
            <person name="Ma H."/>
            <person name="Yang C."/>
            <person name="Oksanen H.M."/>
            <person name="Bamford D.H."/>
        </authorList>
    </citation>
    <scope>NUCLEOTIDE SEQUENCE</scope>
    <source>
        <strain evidence="2">JI20-1</strain>
    </source>
</reference>
<dbReference type="Proteomes" id="UP000066737">
    <property type="component" value="Chromosome I"/>
</dbReference>
<dbReference type="EMBL" id="LN831302">
    <property type="protein sequence ID" value="CQH58319.1"/>
    <property type="molecule type" value="Genomic_DNA"/>
</dbReference>
<dbReference type="KEGG" id="hhb:Hhub_2723"/>
<keyword evidence="2" id="KW-1185">Reference proteome</keyword>
<protein>
    <submittedName>
        <fullName evidence="1">Uncharacterized protein</fullName>
    </submittedName>
</protein>
<evidence type="ECO:0000313" key="1">
    <source>
        <dbReference type="EMBL" id="CQH58319.1"/>
    </source>
</evidence>
<evidence type="ECO:0000313" key="2">
    <source>
        <dbReference type="Proteomes" id="UP000066737"/>
    </source>
</evidence>
<gene>
    <name evidence="1" type="ORF">HHUB_2723</name>
</gene>
<sequence>MGVEGVPAAFAAASVDRSSRSAVSQSRSRVADAVESRDRVVTAVGTRQYFYTPRRSFIL</sequence>
<dbReference type="AlphaFoldDB" id="A0A0U5CYV1"/>
<proteinExistence type="predicted"/>
<accession>A0A0U5CYV1</accession>
<dbReference type="STRING" id="1407499.HHUB_2723"/>
<name>A0A0U5CYV1_9EURY</name>